<name>A0A0P6Y7P7_9CHLR</name>
<feature type="domain" description="Butirosin biosynthesis protein H N-terminal" evidence="1">
    <location>
        <begin position="11"/>
        <end position="139"/>
    </location>
</feature>
<reference evidence="3 4" key="1">
    <citation type="submission" date="2015-07" db="EMBL/GenBank/DDBJ databases">
        <title>Whole genome sequence of Herpetosiphon geysericola DSM 7119.</title>
        <authorList>
            <person name="Hemp J."/>
            <person name="Ward L.M."/>
            <person name="Pace L.A."/>
            <person name="Fischer W.W."/>
        </authorList>
    </citation>
    <scope>NUCLEOTIDE SEQUENCE [LARGE SCALE GENOMIC DNA]</scope>
    <source>
        <strain evidence="3 4">DSM 7119</strain>
    </source>
</reference>
<dbReference type="OrthoDB" id="4075615at2"/>
<dbReference type="EMBL" id="LGKP01000035">
    <property type="protein sequence ID" value="KPL81409.1"/>
    <property type="molecule type" value="Genomic_DNA"/>
</dbReference>
<accession>A0A0P6Y7P7</accession>
<dbReference type="AlphaFoldDB" id="A0A0P6Y7P7"/>
<dbReference type="Proteomes" id="UP000050277">
    <property type="component" value="Unassembled WGS sequence"/>
</dbReference>
<organism evidence="3 4">
    <name type="scientific">Herpetosiphon geysericola</name>
    <dbReference type="NCBI Taxonomy" id="70996"/>
    <lineage>
        <taxon>Bacteria</taxon>
        <taxon>Bacillati</taxon>
        <taxon>Chloroflexota</taxon>
        <taxon>Chloroflexia</taxon>
        <taxon>Herpetosiphonales</taxon>
        <taxon>Herpetosiphonaceae</taxon>
        <taxon>Herpetosiphon</taxon>
    </lineage>
</organism>
<gene>
    <name evidence="3" type="ORF">SE18_22470</name>
</gene>
<dbReference type="InterPro" id="IPR026935">
    <property type="entry name" value="BtrH_N"/>
</dbReference>
<dbReference type="Pfam" id="PF16169">
    <property type="entry name" value="DUF4872"/>
    <property type="match status" value="1"/>
</dbReference>
<dbReference type="PATRIC" id="fig|70996.4.peg.2315"/>
<feature type="domain" description="DUF4872" evidence="2">
    <location>
        <begin position="152"/>
        <end position="320"/>
    </location>
</feature>
<protein>
    <submittedName>
        <fullName evidence="3">Lantibiotic ABC transporter</fullName>
    </submittedName>
</protein>
<evidence type="ECO:0000259" key="2">
    <source>
        <dbReference type="Pfam" id="PF16169"/>
    </source>
</evidence>
<keyword evidence="4" id="KW-1185">Reference proteome</keyword>
<proteinExistence type="predicted"/>
<evidence type="ECO:0000313" key="3">
    <source>
        <dbReference type="EMBL" id="KPL81409.1"/>
    </source>
</evidence>
<dbReference type="RefSeq" id="WP_054536702.1">
    <property type="nucleotide sequence ID" value="NZ_LGKP01000035.1"/>
</dbReference>
<evidence type="ECO:0000259" key="1">
    <source>
        <dbReference type="Pfam" id="PF14399"/>
    </source>
</evidence>
<dbReference type="InterPro" id="IPR032369">
    <property type="entry name" value="DUF4872"/>
</dbReference>
<dbReference type="STRING" id="70996.SE18_22470"/>
<sequence>MLAIKPFIGQHCETTTNGTLLYQQGIELSEPLLFGLGEGLGFIFWHMKSMPMPFIGGRIKPDQLTDNLVRHLNLTIERQETSSPNKAWAIVKGWLDQGQAVGLKLDCFYLEYFSNPIHFAGHYAAIYGYDQHNAYLVDTQQQGSEVQTSLASLAQARNAKGSMASKNLAYTLKRGAEYDLAQAVRQAIRNNAQAYLNPPITNVSYKGIHKASAALQPWFEASADVEYDFCTTAMLMERAGTGGSLFRKLYRDFLAEAATMIDAEQLRQAESSFATIAANWTEVAALLDQAGKQRDLKPIQAASTLMNQIAEQEYQAMQQLASL</sequence>
<dbReference type="Pfam" id="PF14399">
    <property type="entry name" value="BtrH_N"/>
    <property type="match status" value="1"/>
</dbReference>
<comment type="caution">
    <text evidence="3">The sequence shown here is derived from an EMBL/GenBank/DDBJ whole genome shotgun (WGS) entry which is preliminary data.</text>
</comment>
<evidence type="ECO:0000313" key="4">
    <source>
        <dbReference type="Proteomes" id="UP000050277"/>
    </source>
</evidence>